<feature type="coiled-coil region" evidence="1">
    <location>
        <begin position="20"/>
        <end position="67"/>
    </location>
</feature>
<dbReference type="AlphaFoldDB" id="A0A1J1JHS9"/>
<name>A0A1J1JHS9_PLAAG</name>
<evidence type="ECO:0000256" key="1">
    <source>
        <dbReference type="SAM" id="Coils"/>
    </source>
</evidence>
<dbReference type="EMBL" id="LO018304">
    <property type="protein sequence ID" value="CUM60551.1"/>
    <property type="molecule type" value="Genomic_DNA"/>
</dbReference>
<dbReference type="RefSeq" id="WP_254034484.1">
    <property type="nucleotide sequence ID" value="NZ_JBIIEP010000060.1"/>
</dbReference>
<protein>
    <submittedName>
        <fullName evidence="2">Uncharacterized protein</fullName>
    </submittedName>
</protein>
<gene>
    <name evidence="2" type="ORF">PLAM_2585</name>
</gene>
<reference evidence="2" key="1">
    <citation type="submission" date="2015-09" db="EMBL/GenBank/DDBJ databases">
        <authorList>
            <person name="Jackson K.R."/>
            <person name="Lunt B.L."/>
            <person name="Fisher J.N.B."/>
            <person name="Gardner A.V."/>
            <person name="Bailey M.E."/>
            <person name="Deus L.M."/>
            <person name="Earl A.S."/>
            <person name="Gibby P.D."/>
            <person name="Hartmann K.A."/>
            <person name="Liu J.E."/>
            <person name="Manci A.M."/>
            <person name="Nielsen D.A."/>
            <person name="Solomon M.B."/>
            <person name="Breakwell D.P."/>
            <person name="Burnett S.H."/>
            <person name="Grose J.H."/>
        </authorList>
    </citation>
    <scope>NUCLEOTIDE SEQUENCE</scope>
    <source>
        <strain evidence="2">7805</strain>
    </source>
</reference>
<feature type="coiled-coil region" evidence="1">
    <location>
        <begin position="169"/>
        <end position="203"/>
    </location>
</feature>
<keyword evidence="1" id="KW-0175">Coiled coil</keyword>
<sequence length="283" mass="33320">MEKINLRYNSLSTNASQEDYIKALSEIENLTNNLEIVKQESQYQTIIQDVESKQADLETTLEIWSERLTGITKNEALKLSQEVSEQKNRFTQIESAQKVKEILEQLNPIILEISNEEETQARKQQQDSEIMQQLRQNNPKFLNTINLCQQGIEKITNLRSQLNYPERFNTEIEQLINALNNQVLDFQQQFENLKEQVDKIETDQQLSQLQTDLAKLDLIFKDSDDYSEYQQLLEVLKTKSIDRKNESQEEKIIDLFIQLPPERQQILYAKLGEYLSKEEEINE</sequence>
<organism evidence="2">
    <name type="scientific">Planktothrix agardhii</name>
    <name type="common">Oscillatoria agardhii</name>
    <dbReference type="NCBI Taxonomy" id="1160"/>
    <lineage>
        <taxon>Bacteria</taxon>
        <taxon>Bacillati</taxon>
        <taxon>Cyanobacteriota</taxon>
        <taxon>Cyanophyceae</taxon>
        <taxon>Oscillatoriophycideae</taxon>
        <taxon>Oscillatoriales</taxon>
        <taxon>Microcoleaceae</taxon>
        <taxon>Planktothrix</taxon>
    </lineage>
</organism>
<accession>A0A1J1JHS9</accession>
<proteinExistence type="predicted"/>
<evidence type="ECO:0000313" key="2">
    <source>
        <dbReference type="EMBL" id="CUM60551.1"/>
    </source>
</evidence>